<evidence type="ECO:0000256" key="4">
    <source>
        <dbReference type="ARBA" id="ARBA00022456"/>
    </source>
</evidence>
<dbReference type="PANTHER" id="PTHR22981">
    <property type="entry name" value="3-HYDROXYISOBUTYRATE DEHYDROGENASE-RELATED"/>
    <property type="match status" value="1"/>
</dbReference>
<dbReference type="GO" id="GO:0008442">
    <property type="term" value="F:3-hydroxyisobutyrate dehydrogenase activity"/>
    <property type="evidence" value="ECO:0007669"/>
    <property type="project" value="UniProtKB-EC"/>
</dbReference>
<feature type="domain" description="6-phosphogluconate dehydrogenase NADP-binding" evidence="8">
    <location>
        <begin position="42"/>
        <end position="131"/>
    </location>
</feature>
<dbReference type="GO" id="GO:0050661">
    <property type="term" value="F:NADP binding"/>
    <property type="evidence" value="ECO:0007669"/>
    <property type="project" value="InterPro"/>
</dbReference>
<reference evidence="9" key="2">
    <citation type="submission" date="2025-08" db="UniProtKB">
        <authorList>
            <consortium name="Ensembl"/>
        </authorList>
    </citation>
    <scope>IDENTIFICATION</scope>
</reference>
<evidence type="ECO:0000259" key="8">
    <source>
        <dbReference type="Pfam" id="PF03446"/>
    </source>
</evidence>
<dbReference type="InterPro" id="IPR006115">
    <property type="entry name" value="6PGDH_NADP-bd"/>
</dbReference>
<dbReference type="Ensembl" id="ENSSSCT00070021453.1">
    <property type="protein sequence ID" value="ENSSSCP00070017750.1"/>
    <property type="gene ID" value="ENSSSCG00070010910.1"/>
</dbReference>
<dbReference type="Proteomes" id="UP000314985">
    <property type="component" value="Chromosome 18"/>
</dbReference>
<dbReference type="EC" id="1.1.1.31" evidence="3"/>
<protein>
    <recommendedName>
        <fullName evidence="3">3-hydroxyisobutyrate dehydrogenase</fullName>
        <ecNumber evidence="3">1.1.1.31</ecNumber>
    </recommendedName>
</protein>
<dbReference type="InterPro" id="IPR036291">
    <property type="entry name" value="NAD(P)-bd_dom_sf"/>
</dbReference>
<dbReference type="SUPFAM" id="SSF51735">
    <property type="entry name" value="NAD(P)-binding Rossmann-fold domains"/>
    <property type="match status" value="1"/>
</dbReference>
<keyword evidence="5" id="KW-0560">Oxidoreductase</keyword>
<keyword evidence="6" id="KW-0520">NAD</keyword>
<evidence type="ECO:0000256" key="5">
    <source>
        <dbReference type="ARBA" id="ARBA00023002"/>
    </source>
</evidence>
<comment type="catalytic activity">
    <reaction evidence="7">
        <text>3-hydroxy-2-methylpropanoate + NAD(+) = 2-methyl-3-oxopropanoate + NADH + H(+)</text>
        <dbReference type="Rhea" id="RHEA:17681"/>
        <dbReference type="ChEBI" id="CHEBI:11805"/>
        <dbReference type="ChEBI" id="CHEBI:15378"/>
        <dbReference type="ChEBI" id="CHEBI:57540"/>
        <dbReference type="ChEBI" id="CHEBI:57700"/>
        <dbReference type="ChEBI" id="CHEBI:57945"/>
        <dbReference type="EC" id="1.1.1.31"/>
    </reaction>
</comment>
<comment type="similarity">
    <text evidence="2">Belongs to the HIBADH-related family. 3-hydroxyisobutyrate dehydrogenase subfamily.</text>
</comment>
<dbReference type="Gene3D" id="3.40.50.720">
    <property type="entry name" value="NAD(P)-binding Rossmann-like Domain"/>
    <property type="match status" value="1"/>
</dbReference>
<keyword evidence="4" id="KW-0101">Branched-chain amino acid catabolism</keyword>
<proteinExistence type="inferred from homology"/>
<reference evidence="9 10" key="1">
    <citation type="submission" date="2017-08" db="EMBL/GenBank/DDBJ databases">
        <title>USMARCv1.0.</title>
        <authorList>
            <person name="Hannum G.I."/>
            <person name="Koren S."/>
            <person name="Schroeder S.G."/>
            <person name="Chin S.C."/>
            <person name="Nonneman D.J."/>
            <person name="Becker S.A."/>
            <person name="Rosen B.D."/>
            <person name="Bickhart D.M."/>
            <person name="Putnam N.H."/>
            <person name="Green R.E."/>
            <person name="Tuggle C.K."/>
            <person name="Liu H."/>
            <person name="Rohrer G.A."/>
            <person name="Warr A."/>
            <person name="Hall R."/>
            <person name="Kim K."/>
            <person name="Hume D.A."/>
            <person name="Talbot R."/>
            <person name="Chow W."/>
            <person name="Howe K."/>
            <person name="Schwartz A.S."/>
            <person name="Watson M."/>
            <person name="Archibald A.L."/>
            <person name="Phillippy A.M."/>
            <person name="Smith T.P.L."/>
        </authorList>
    </citation>
    <scope>NUCLEOTIDE SEQUENCE [LARGE SCALE GENOMIC DNA]</scope>
</reference>
<comment type="pathway">
    <text evidence="1">Amino-acid degradation; L-valine degradation.</text>
</comment>
<dbReference type="Pfam" id="PF03446">
    <property type="entry name" value="NAD_binding_2"/>
    <property type="match status" value="1"/>
</dbReference>
<evidence type="ECO:0000256" key="6">
    <source>
        <dbReference type="ARBA" id="ARBA00023027"/>
    </source>
</evidence>
<evidence type="ECO:0000256" key="2">
    <source>
        <dbReference type="ARBA" id="ARBA00006013"/>
    </source>
</evidence>
<dbReference type="PANTHER" id="PTHR22981:SF7">
    <property type="entry name" value="3-HYDROXYISOBUTYRATE DEHYDROGENASE, MITOCHONDRIAL"/>
    <property type="match status" value="1"/>
</dbReference>
<sequence length="163" mass="17743">MAASLRLRGAASGLLYWSRRQRPAAASLVAVCSRSMASKTPVGFIGVGNMGNPMAKNLMKHGYPLIIYDVFPDACKEFLDAGEQVVSSPADVAEKADRIITMLPTSINAIEAYSGANGILKKVKSCEFLVQIAVGRDRSIPRKCYLFRTDSRNNSPEKKIDQC</sequence>
<evidence type="ECO:0000313" key="10">
    <source>
        <dbReference type="Proteomes" id="UP000314985"/>
    </source>
</evidence>
<evidence type="ECO:0000256" key="3">
    <source>
        <dbReference type="ARBA" id="ARBA00012991"/>
    </source>
</evidence>
<dbReference type="GO" id="GO:0009083">
    <property type="term" value="P:branched-chain amino acid catabolic process"/>
    <property type="evidence" value="ECO:0007669"/>
    <property type="project" value="UniProtKB-KW"/>
</dbReference>
<organism evidence="9 10">
    <name type="scientific">Sus scrofa</name>
    <name type="common">Pig</name>
    <dbReference type="NCBI Taxonomy" id="9823"/>
    <lineage>
        <taxon>Eukaryota</taxon>
        <taxon>Metazoa</taxon>
        <taxon>Chordata</taxon>
        <taxon>Craniata</taxon>
        <taxon>Vertebrata</taxon>
        <taxon>Euteleostomi</taxon>
        <taxon>Mammalia</taxon>
        <taxon>Eutheria</taxon>
        <taxon>Laurasiatheria</taxon>
        <taxon>Artiodactyla</taxon>
        <taxon>Suina</taxon>
        <taxon>Suidae</taxon>
        <taxon>Sus</taxon>
    </lineage>
</organism>
<name>A0A4X1TR94_PIG</name>
<accession>A0A4X1TR94</accession>
<evidence type="ECO:0000256" key="1">
    <source>
        <dbReference type="ARBA" id="ARBA00005109"/>
    </source>
</evidence>
<evidence type="ECO:0000256" key="7">
    <source>
        <dbReference type="ARBA" id="ARBA00049197"/>
    </source>
</evidence>
<evidence type="ECO:0000313" key="9">
    <source>
        <dbReference type="Ensembl" id="ENSSSCP00070017750.1"/>
    </source>
</evidence>
<dbReference type="AlphaFoldDB" id="A0A4X1TR94"/>